<accession>A0ABT5WPD5</accession>
<reference evidence="5 6" key="1">
    <citation type="submission" date="2023-03" db="EMBL/GenBank/DDBJ databases">
        <title>NovoSphingobium album sp. nov. isolated from polycyclic aromatic hydrocarbons- and heavy-metal polluted soil.</title>
        <authorList>
            <person name="Liu Z."/>
            <person name="Wang K."/>
        </authorList>
    </citation>
    <scope>NUCLEOTIDE SEQUENCE [LARGE SCALE GENOMIC DNA]</scope>
    <source>
        <strain evidence="5 6">H3SJ31-1</strain>
    </source>
</reference>
<comment type="caution">
    <text evidence="5">The sequence shown here is derived from an EMBL/GenBank/DDBJ whole genome shotgun (WGS) entry which is preliminary data.</text>
</comment>
<evidence type="ECO:0000256" key="2">
    <source>
        <dbReference type="ARBA" id="ARBA00022630"/>
    </source>
</evidence>
<comment type="cofactor">
    <cofactor evidence="1">
        <name>FMN</name>
        <dbReference type="ChEBI" id="CHEBI:58210"/>
    </cofactor>
</comment>
<evidence type="ECO:0000313" key="6">
    <source>
        <dbReference type="Proteomes" id="UP001216253"/>
    </source>
</evidence>
<dbReference type="RefSeq" id="WP_275227991.1">
    <property type="nucleotide sequence ID" value="NZ_JARESE010000028.1"/>
</dbReference>
<dbReference type="Gene3D" id="2.30.110.10">
    <property type="entry name" value="Electron Transport, Fmn-binding Protein, Chain A"/>
    <property type="match status" value="1"/>
</dbReference>
<dbReference type="Pfam" id="PF01613">
    <property type="entry name" value="Flavin_Reduct"/>
    <property type="match status" value="1"/>
</dbReference>
<feature type="domain" description="Flavin reductase like" evidence="4">
    <location>
        <begin position="12"/>
        <end position="153"/>
    </location>
</feature>
<evidence type="ECO:0000313" key="5">
    <source>
        <dbReference type="EMBL" id="MDE8651910.1"/>
    </source>
</evidence>
<gene>
    <name evidence="5" type="ORF">PYV00_09280</name>
</gene>
<evidence type="ECO:0000259" key="4">
    <source>
        <dbReference type="SMART" id="SM00903"/>
    </source>
</evidence>
<organism evidence="5 6">
    <name type="scientific">Novosphingobium album</name>
    <name type="common">ex Liu et al. 2023</name>
    <dbReference type="NCBI Taxonomy" id="3031130"/>
    <lineage>
        <taxon>Bacteria</taxon>
        <taxon>Pseudomonadati</taxon>
        <taxon>Pseudomonadota</taxon>
        <taxon>Alphaproteobacteria</taxon>
        <taxon>Sphingomonadales</taxon>
        <taxon>Sphingomonadaceae</taxon>
        <taxon>Novosphingobium</taxon>
    </lineage>
</organism>
<dbReference type="InterPro" id="IPR002563">
    <property type="entry name" value="Flavin_Rdtase-like_dom"/>
</dbReference>
<evidence type="ECO:0000256" key="1">
    <source>
        <dbReference type="ARBA" id="ARBA00001917"/>
    </source>
</evidence>
<dbReference type="InterPro" id="IPR052174">
    <property type="entry name" value="Flavoredoxin"/>
</dbReference>
<comment type="similarity">
    <text evidence="3">Belongs to the flavoredoxin family.</text>
</comment>
<protein>
    <submittedName>
        <fullName evidence="5">Flavin reductase family protein</fullName>
    </submittedName>
</protein>
<evidence type="ECO:0000256" key="3">
    <source>
        <dbReference type="ARBA" id="ARBA00038054"/>
    </source>
</evidence>
<sequence length="186" mass="20569">METLPLSRAFTLIEPGPVVLVTTNDGHKDNVMTITWTMVMDFSPVLAITTGAWNHSYDALRDTRECVIAIPTVDLLDTAVGVGTCSGADTDKFARFGLTRAKARHVRAPLIRECLAQIECRVIDIVERHSIVVLEGLAAYFDSTRAEQRTLHAVGDGTFVVDGERLDRREMMRSKLPDGVYPHDGE</sequence>
<dbReference type="SMART" id="SM00903">
    <property type="entry name" value="Flavin_Reduct"/>
    <property type="match status" value="1"/>
</dbReference>
<dbReference type="Proteomes" id="UP001216253">
    <property type="component" value="Unassembled WGS sequence"/>
</dbReference>
<proteinExistence type="inferred from homology"/>
<dbReference type="EMBL" id="JARESE010000028">
    <property type="protein sequence ID" value="MDE8651910.1"/>
    <property type="molecule type" value="Genomic_DNA"/>
</dbReference>
<keyword evidence="2" id="KW-0285">Flavoprotein</keyword>
<name>A0ABT5WPD5_9SPHN</name>
<dbReference type="PANTHER" id="PTHR43567:SF1">
    <property type="entry name" value="FLAVOREDOXIN"/>
    <property type="match status" value="1"/>
</dbReference>
<keyword evidence="6" id="KW-1185">Reference proteome</keyword>
<dbReference type="SUPFAM" id="SSF50475">
    <property type="entry name" value="FMN-binding split barrel"/>
    <property type="match status" value="1"/>
</dbReference>
<dbReference type="InterPro" id="IPR012349">
    <property type="entry name" value="Split_barrel_FMN-bd"/>
</dbReference>
<dbReference type="PANTHER" id="PTHR43567">
    <property type="entry name" value="FLAVOREDOXIN-RELATED-RELATED"/>
    <property type="match status" value="1"/>
</dbReference>